<accession>A0AAV6QQI8</accession>
<evidence type="ECO:0000256" key="1">
    <source>
        <dbReference type="SAM" id="MobiDB-lite"/>
    </source>
</evidence>
<protein>
    <recommendedName>
        <fullName evidence="4">Transmembrane protein 82</fullName>
    </recommendedName>
</protein>
<reference evidence="2 3" key="1">
    <citation type="journal article" date="2021" name="Sci. Rep.">
        <title>Chromosome anchoring in Senegalese sole (Solea senegalensis) reveals sex-associated markers and genome rearrangements in flatfish.</title>
        <authorList>
            <person name="Guerrero-Cozar I."/>
            <person name="Gomez-Garrido J."/>
            <person name="Berbel C."/>
            <person name="Martinez-Blanch J.F."/>
            <person name="Alioto T."/>
            <person name="Claros M.G."/>
            <person name="Gagnaire P.A."/>
            <person name="Manchado M."/>
        </authorList>
    </citation>
    <scope>NUCLEOTIDE SEQUENCE [LARGE SCALE GENOMIC DNA]</scope>
    <source>
        <strain evidence="2">Sse05_10M</strain>
    </source>
</reference>
<evidence type="ECO:0000313" key="2">
    <source>
        <dbReference type="EMBL" id="KAG7494295.1"/>
    </source>
</evidence>
<name>A0AAV6QQI8_SOLSE</name>
<keyword evidence="3" id="KW-1185">Reference proteome</keyword>
<feature type="region of interest" description="Disordered" evidence="1">
    <location>
        <begin position="313"/>
        <end position="342"/>
    </location>
</feature>
<dbReference type="EMBL" id="JAGKHQ010000016">
    <property type="protein sequence ID" value="KAG7494295.1"/>
    <property type="molecule type" value="Genomic_DNA"/>
</dbReference>
<dbReference type="PANTHER" id="PTHR35257">
    <property type="entry name" value="TRANSMEMBRANE PROTEIN 82"/>
    <property type="match status" value="1"/>
</dbReference>
<organism evidence="2 3">
    <name type="scientific">Solea senegalensis</name>
    <name type="common">Senegalese sole</name>
    <dbReference type="NCBI Taxonomy" id="28829"/>
    <lineage>
        <taxon>Eukaryota</taxon>
        <taxon>Metazoa</taxon>
        <taxon>Chordata</taxon>
        <taxon>Craniata</taxon>
        <taxon>Vertebrata</taxon>
        <taxon>Euteleostomi</taxon>
        <taxon>Actinopterygii</taxon>
        <taxon>Neopterygii</taxon>
        <taxon>Teleostei</taxon>
        <taxon>Neoteleostei</taxon>
        <taxon>Acanthomorphata</taxon>
        <taxon>Carangaria</taxon>
        <taxon>Pleuronectiformes</taxon>
        <taxon>Pleuronectoidei</taxon>
        <taxon>Soleidae</taxon>
        <taxon>Solea</taxon>
    </lineage>
</organism>
<dbReference type="PANTHER" id="PTHR35257:SF1">
    <property type="entry name" value="TRANSMEMBRANE PROTEIN 82"/>
    <property type="match status" value="1"/>
</dbReference>
<dbReference type="InterPro" id="IPR031648">
    <property type="entry name" value="TMEM82"/>
</dbReference>
<dbReference type="AlphaFoldDB" id="A0AAV6QQI8"/>
<evidence type="ECO:0008006" key="4">
    <source>
        <dbReference type="Google" id="ProtNLM"/>
    </source>
</evidence>
<comment type="caution">
    <text evidence="2">The sequence shown here is derived from an EMBL/GenBank/DDBJ whole genome shotgun (WGS) entry which is preliminary data.</text>
</comment>
<proteinExistence type="predicted"/>
<dbReference type="Pfam" id="PF15816">
    <property type="entry name" value="TMEM82"/>
    <property type="match status" value="1"/>
</dbReference>
<gene>
    <name evidence="2" type="ORF">JOB18_027662</name>
</gene>
<dbReference type="Proteomes" id="UP000693946">
    <property type="component" value="Linkage Group LG4"/>
</dbReference>
<sequence length="342" mass="37272">MFSWILGTSERTLFDSNPIDCFLQGLIGACGVSVLCSLLRVYYFLQTCCDSESEGKQSLSSAVSPLEGKWRAVLQFWSLTLVLSVVGPRVSSLLVLEFSLRAVSSWTSAGLDAPSRGLDLLQIQCQFSLGCCFTCALAFLHQGAPHRSLNLLLAAALSWALASVSQSVWSHVARLYPLHSTERYCGKCITLLTCGHTILASLQRAVVLAFAIANVASTATVYDHFLSQKDALKLWTPLTLCYTMLVAYIQENQNRQTGAEALVHTAVLRLGAVLVLMLTVGDWSDVLHVLIAFLGEAACLLPSHDLLQAVLKEQEETSPRKNQQTSGRKTREVRSQSSSGDS</sequence>
<evidence type="ECO:0000313" key="3">
    <source>
        <dbReference type="Proteomes" id="UP000693946"/>
    </source>
</evidence>